<evidence type="ECO:0000313" key="3">
    <source>
        <dbReference type="EMBL" id="CAE6394212.1"/>
    </source>
</evidence>
<feature type="region of interest" description="Disordered" evidence="1">
    <location>
        <begin position="426"/>
        <end position="452"/>
    </location>
</feature>
<feature type="compositionally biased region" description="Basic and acidic residues" evidence="1">
    <location>
        <begin position="101"/>
        <end position="113"/>
    </location>
</feature>
<evidence type="ECO:0000256" key="1">
    <source>
        <dbReference type="SAM" id="MobiDB-lite"/>
    </source>
</evidence>
<feature type="compositionally biased region" description="Basic and acidic residues" evidence="1">
    <location>
        <begin position="499"/>
        <end position="527"/>
    </location>
</feature>
<feature type="compositionally biased region" description="Polar residues" evidence="1">
    <location>
        <begin position="371"/>
        <end position="386"/>
    </location>
</feature>
<keyword evidence="2" id="KW-1133">Transmembrane helix</keyword>
<feature type="compositionally biased region" description="Polar residues" evidence="1">
    <location>
        <begin position="350"/>
        <end position="363"/>
    </location>
</feature>
<evidence type="ECO:0000256" key="2">
    <source>
        <dbReference type="SAM" id="Phobius"/>
    </source>
</evidence>
<name>A0A8H2WQ78_9AGAM</name>
<evidence type="ECO:0000313" key="4">
    <source>
        <dbReference type="Proteomes" id="UP000663843"/>
    </source>
</evidence>
<feature type="compositionally biased region" description="Polar residues" evidence="1">
    <location>
        <begin position="314"/>
        <end position="327"/>
    </location>
</feature>
<feature type="region of interest" description="Disordered" evidence="1">
    <location>
        <begin position="483"/>
        <end position="527"/>
    </location>
</feature>
<reference evidence="3" key="1">
    <citation type="submission" date="2021-01" db="EMBL/GenBank/DDBJ databases">
        <authorList>
            <person name="Kaushik A."/>
        </authorList>
    </citation>
    <scope>NUCLEOTIDE SEQUENCE</scope>
    <source>
        <strain evidence="3">AG2-2IIIB</strain>
    </source>
</reference>
<protein>
    <recommendedName>
        <fullName evidence="5">Transmembrane protein</fullName>
    </recommendedName>
</protein>
<comment type="caution">
    <text evidence="3">The sequence shown here is derived from an EMBL/GenBank/DDBJ whole genome shotgun (WGS) entry which is preliminary data.</text>
</comment>
<dbReference type="AlphaFoldDB" id="A0A8H2WQ78"/>
<accession>A0A8H2WQ78</accession>
<feature type="region of interest" description="Disordered" evidence="1">
    <location>
        <begin position="94"/>
        <end position="113"/>
    </location>
</feature>
<feature type="region of interest" description="Disordered" evidence="1">
    <location>
        <begin position="145"/>
        <end position="169"/>
    </location>
</feature>
<feature type="compositionally biased region" description="Basic and acidic residues" evidence="1">
    <location>
        <begin position="248"/>
        <end position="279"/>
    </location>
</feature>
<keyword evidence="2" id="KW-0812">Transmembrane</keyword>
<keyword evidence="2" id="KW-0472">Membrane</keyword>
<sequence>MVETSPYATAAPGSAVRPTSLTHSSNTLLSSRSTESSLLAPLPSLALRGVVLATSDTSTQTGFSVGTVIALSTVLPTIILLLVGIIIYLLRTRNRPSPEGSPKDQEHNFPMTDIRHPEHSFDVLEHRSVSPFDLSFHDLVFGRSANSSKPETKSHVSSDSGHAESSIHANQPTVPPIAITRAPDPDPPPTPVLAVRYAPRLNSEGPRPGDRTSIYVDCTSMDSGSATPSTMVFARPAPTEEGSSIGRPSRDERLSIRTSDSGKDDFVHNRRTSREDHRLTGPVAETFTTGGNIGSGSKKSRLLGIGPSTRAHARSQSQPVSTYSLPSLQLPPRTRTRNPPAGVHIGSPLRSPQAQESPPSSWPQRIYSHRISASLSSPIQTQSVRSHVQPPIPVSPPSDQDRRPLSIIVPPRIGAPIKPVAELAALQTPPTSPQQTPRISTPRTAGPRTPASALSIQDTLGFARPRGMSDLVEPDAETRERILRLLGRLPEEPVSSHSGNRESDERRRDVRRTRSEGGLHGQPRDTT</sequence>
<dbReference type="EMBL" id="CAJMWT010001350">
    <property type="protein sequence ID" value="CAE6394212.1"/>
    <property type="molecule type" value="Genomic_DNA"/>
</dbReference>
<feature type="compositionally biased region" description="Low complexity" evidence="1">
    <location>
        <begin position="427"/>
        <end position="442"/>
    </location>
</feature>
<feature type="compositionally biased region" description="Polar residues" evidence="1">
    <location>
        <begin position="220"/>
        <end position="230"/>
    </location>
</feature>
<feature type="compositionally biased region" description="Low complexity" evidence="1">
    <location>
        <begin position="19"/>
        <end position="28"/>
    </location>
</feature>
<organism evidence="3 4">
    <name type="scientific">Rhizoctonia solani</name>
    <dbReference type="NCBI Taxonomy" id="456999"/>
    <lineage>
        <taxon>Eukaryota</taxon>
        <taxon>Fungi</taxon>
        <taxon>Dikarya</taxon>
        <taxon>Basidiomycota</taxon>
        <taxon>Agaricomycotina</taxon>
        <taxon>Agaricomycetes</taxon>
        <taxon>Cantharellales</taxon>
        <taxon>Ceratobasidiaceae</taxon>
        <taxon>Rhizoctonia</taxon>
    </lineage>
</organism>
<feature type="region of interest" description="Disordered" evidence="1">
    <location>
        <begin position="198"/>
        <end position="405"/>
    </location>
</feature>
<gene>
    <name evidence="3" type="ORF">RDB_LOCUS32510</name>
</gene>
<feature type="region of interest" description="Disordered" evidence="1">
    <location>
        <begin position="1"/>
        <end position="28"/>
    </location>
</feature>
<dbReference type="Proteomes" id="UP000663843">
    <property type="component" value="Unassembled WGS sequence"/>
</dbReference>
<proteinExistence type="predicted"/>
<evidence type="ECO:0008006" key="5">
    <source>
        <dbReference type="Google" id="ProtNLM"/>
    </source>
</evidence>
<feature type="transmembrane region" description="Helical" evidence="2">
    <location>
        <begin position="68"/>
        <end position="90"/>
    </location>
</feature>